<evidence type="ECO:0000313" key="1">
    <source>
        <dbReference type="EMBL" id="GAA3735316.1"/>
    </source>
</evidence>
<dbReference type="InterPro" id="IPR017211">
    <property type="entry name" value="UCP037465_Znf"/>
</dbReference>
<evidence type="ECO:0000313" key="2">
    <source>
        <dbReference type="Proteomes" id="UP001499884"/>
    </source>
</evidence>
<sequence length="68" mass="7056">MNCYDCLRQGRTTPAAAVCADCGAAVCVGHVHEGRAQARRNAGLTATMYSRRLLTCTACLGAPRATAA</sequence>
<accession>A0ABP7FBX3</accession>
<protein>
    <recommendedName>
        <fullName evidence="3">DUF2180 family protein</fullName>
    </recommendedName>
</protein>
<keyword evidence="2" id="KW-1185">Reference proteome</keyword>
<organism evidence="1 2">
    <name type="scientific">Streptomyces tremellae</name>
    <dbReference type="NCBI Taxonomy" id="1124239"/>
    <lineage>
        <taxon>Bacteria</taxon>
        <taxon>Bacillati</taxon>
        <taxon>Actinomycetota</taxon>
        <taxon>Actinomycetes</taxon>
        <taxon>Kitasatosporales</taxon>
        <taxon>Streptomycetaceae</taxon>
        <taxon>Streptomyces</taxon>
    </lineage>
</organism>
<proteinExistence type="predicted"/>
<dbReference type="EMBL" id="BAABEP010000023">
    <property type="protein sequence ID" value="GAA3735316.1"/>
    <property type="molecule type" value="Genomic_DNA"/>
</dbReference>
<dbReference type="Proteomes" id="UP001499884">
    <property type="component" value="Unassembled WGS sequence"/>
</dbReference>
<name>A0ABP7FBX3_9ACTN</name>
<evidence type="ECO:0008006" key="3">
    <source>
        <dbReference type="Google" id="ProtNLM"/>
    </source>
</evidence>
<reference evidence="2" key="1">
    <citation type="journal article" date="2019" name="Int. J. Syst. Evol. Microbiol.">
        <title>The Global Catalogue of Microorganisms (GCM) 10K type strain sequencing project: providing services to taxonomists for standard genome sequencing and annotation.</title>
        <authorList>
            <consortium name="The Broad Institute Genomics Platform"/>
            <consortium name="The Broad Institute Genome Sequencing Center for Infectious Disease"/>
            <person name="Wu L."/>
            <person name="Ma J."/>
        </authorList>
    </citation>
    <scope>NUCLEOTIDE SEQUENCE [LARGE SCALE GENOMIC DNA]</scope>
    <source>
        <strain evidence="2">JCM 30846</strain>
    </source>
</reference>
<dbReference type="RefSeq" id="WP_345648010.1">
    <property type="nucleotide sequence ID" value="NZ_BAABEP010000023.1"/>
</dbReference>
<gene>
    <name evidence="1" type="ORF">GCM10023082_35580</name>
</gene>
<dbReference type="Pfam" id="PF09947">
    <property type="entry name" value="DUF2180"/>
    <property type="match status" value="1"/>
</dbReference>
<comment type="caution">
    <text evidence="1">The sequence shown here is derived from an EMBL/GenBank/DDBJ whole genome shotgun (WGS) entry which is preliminary data.</text>
</comment>